<dbReference type="EMBL" id="LT859958">
    <property type="protein sequence ID" value="SMX53191.1"/>
    <property type="molecule type" value="Genomic_DNA"/>
</dbReference>
<name>A0A1Y6K0M0_9CHLR</name>
<proteinExistence type="predicted"/>
<dbReference type="AlphaFoldDB" id="A0A1Y6K0M0"/>
<gene>
    <name evidence="1" type="ORF">CFX1CAM_0125</name>
</gene>
<dbReference type="KEGG" id="abat:CFX1CAM_0125"/>
<evidence type="ECO:0000313" key="2">
    <source>
        <dbReference type="Proteomes" id="UP000195514"/>
    </source>
</evidence>
<dbReference type="Proteomes" id="UP000195514">
    <property type="component" value="Chromosome I"/>
</dbReference>
<evidence type="ECO:0000313" key="1">
    <source>
        <dbReference type="EMBL" id="SMX53191.1"/>
    </source>
</evidence>
<sequence length="49" mass="5502">MQAALLKGIELQTPVERKAVHGILAQEVPGYITMIDEKLVVSEVKRDRQ</sequence>
<protein>
    <submittedName>
        <fullName evidence="1">Uncharacterized protein</fullName>
    </submittedName>
</protein>
<reference evidence="2" key="1">
    <citation type="submission" date="2017-05" db="EMBL/GenBank/DDBJ databases">
        <authorList>
            <person name="Kirkegaard R."/>
            <person name="Mcilroy J S."/>
        </authorList>
    </citation>
    <scope>NUCLEOTIDE SEQUENCE [LARGE SCALE GENOMIC DNA]</scope>
</reference>
<keyword evidence="2" id="KW-1185">Reference proteome</keyword>
<organism evidence="1 2">
    <name type="scientific">Candidatus Brevifilum fermentans</name>
    <dbReference type="NCBI Taxonomy" id="1986204"/>
    <lineage>
        <taxon>Bacteria</taxon>
        <taxon>Bacillati</taxon>
        <taxon>Chloroflexota</taxon>
        <taxon>Anaerolineae</taxon>
        <taxon>Anaerolineales</taxon>
        <taxon>Anaerolineaceae</taxon>
        <taxon>Candidatus Brevifilum</taxon>
    </lineage>
</organism>
<accession>A0A1Y6K0M0</accession>